<dbReference type="RefSeq" id="WP_191635280.1">
    <property type="nucleotide sequence ID" value="NZ_CABVIF010000010.1"/>
</dbReference>
<organism evidence="1 2">
    <name type="scientific">Pseudomonas fluorescens</name>
    <dbReference type="NCBI Taxonomy" id="294"/>
    <lineage>
        <taxon>Bacteria</taxon>
        <taxon>Pseudomonadati</taxon>
        <taxon>Pseudomonadota</taxon>
        <taxon>Gammaproteobacteria</taxon>
        <taxon>Pseudomonadales</taxon>
        <taxon>Pseudomonadaceae</taxon>
        <taxon>Pseudomonas</taxon>
    </lineage>
</organism>
<dbReference type="SUPFAM" id="SSF52309">
    <property type="entry name" value="N-(deoxy)ribosyltransferase-like"/>
    <property type="match status" value="1"/>
</dbReference>
<dbReference type="AlphaFoldDB" id="A0A5E7NAM9"/>
<evidence type="ECO:0000313" key="2">
    <source>
        <dbReference type="Proteomes" id="UP000327111"/>
    </source>
</evidence>
<dbReference type="EMBL" id="CABVIF010000010">
    <property type="protein sequence ID" value="VVP34238.1"/>
    <property type="molecule type" value="Genomic_DNA"/>
</dbReference>
<evidence type="ECO:0000313" key="1">
    <source>
        <dbReference type="EMBL" id="VVP34238.1"/>
    </source>
</evidence>
<accession>A0A5E7NAM9</accession>
<reference evidence="1 2" key="1">
    <citation type="submission" date="2019-09" db="EMBL/GenBank/DDBJ databases">
        <authorList>
            <person name="Chandra G."/>
            <person name="Truman W A."/>
        </authorList>
    </citation>
    <scope>NUCLEOTIDE SEQUENCE [LARGE SCALE GENOMIC DNA]</scope>
    <source>
        <strain evidence="1">PS854</strain>
    </source>
</reference>
<gene>
    <name evidence="1" type="ORF">PS854_04476</name>
</gene>
<name>A0A5E7NAM9_PSEFL</name>
<dbReference type="Proteomes" id="UP000327111">
    <property type="component" value="Unassembled WGS sequence"/>
</dbReference>
<proteinExistence type="predicted"/>
<sequence>MPHCFVMQPFDGGDFDHRYEDVFAPAIKAGGLEPYRVDQDPSVSIPIQDIEKGIRDSRLCLADISTDNPNVWFELGYAIATGKDVVLVCSEQRTTRFPFDVQHRTIIKYQTGSPRDFDALKLKITTKIEAFLQKEEALHTASAPSILKQIHGLDQNEIVALAAIGENILSPNDSVLAYQLKKDMEKAGFTNLATSMALHTLLKRGLISVDTGVDYDGDEYHIYSYTATGWDWMLENKQLFELRIKPKSTPAPKSTLDFDSFDSDIPF</sequence>
<protein>
    <submittedName>
        <fullName evidence="1">Uncharacterized protein</fullName>
    </submittedName>
</protein>
<dbReference type="Gene3D" id="3.40.50.450">
    <property type="match status" value="1"/>
</dbReference>